<feature type="transmembrane region" description="Helical" evidence="2">
    <location>
        <begin position="46"/>
        <end position="66"/>
    </location>
</feature>
<dbReference type="Proteomes" id="UP001500957">
    <property type="component" value="Unassembled WGS sequence"/>
</dbReference>
<protein>
    <submittedName>
        <fullName evidence="3">Uncharacterized protein</fullName>
    </submittedName>
</protein>
<keyword evidence="2" id="KW-0472">Membrane</keyword>
<evidence type="ECO:0000313" key="3">
    <source>
        <dbReference type="EMBL" id="GAA0604744.1"/>
    </source>
</evidence>
<reference evidence="4" key="1">
    <citation type="journal article" date="2019" name="Int. J. Syst. Evol. Microbiol.">
        <title>The Global Catalogue of Microorganisms (GCM) 10K type strain sequencing project: providing services to taxonomists for standard genome sequencing and annotation.</title>
        <authorList>
            <consortium name="The Broad Institute Genomics Platform"/>
            <consortium name="The Broad Institute Genome Sequencing Center for Infectious Disease"/>
            <person name="Wu L."/>
            <person name="Ma J."/>
        </authorList>
    </citation>
    <scope>NUCLEOTIDE SEQUENCE [LARGE SCALE GENOMIC DNA]</scope>
    <source>
        <strain evidence="4">JCM 10671</strain>
    </source>
</reference>
<comment type="caution">
    <text evidence="3">The sequence shown here is derived from an EMBL/GenBank/DDBJ whole genome shotgun (WGS) entry which is preliminary data.</text>
</comment>
<organism evidence="3 4">
    <name type="scientific">Sporichthya brevicatena</name>
    <dbReference type="NCBI Taxonomy" id="171442"/>
    <lineage>
        <taxon>Bacteria</taxon>
        <taxon>Bacillati</taxon>
        <taxon>Actinomycetota</taxon>
        <taxon>Actinomycetes</taxon>
        <taxon>Sporichthyales</taxon>
        <taxon>Sporichthyaceae</taxon>
        <taxon>Sporichthya</taxon>
    </lineage>
</organism>
<keyword evidence="2" id="KW-1133">Transmembrane helix</keyword>
<keyword evidence="4" id="KW-1185">Reference proteome</keyword>
<gene>
    <name evidence="3" type="ORF">GCM10009547_03280</name>
</gene>
<evidence type="ECO:0000256" key="2">
    <source>
        <dbReference type="SAM" id="Phobius"/>
    </source>
</evidence>
<name>A0ABP3R846_9ACTN</name>
<keyword evidence="2" id="KW-0812">Transmembrane</keyword>
<evidence type="ECO:0000313" key="4">
    <source>
        <dbReference type="Proteomes" id="UP001500957"/>
    </source>
</evidence>
<feature type="compositionally biased region" description="Basic and acidic residues" evidence="1">
    <location>
        <begin position="1"/>
        <end position="18"/>
    </location>
</feature>
<feature type="region of interest" description="Disordered" evidence="1">
    <location>
        <begin position="1"/>
        <end position="20"/>
    </location>
</feature>
<dbReference type="EMBL" id="BAAAHE010000004">
    <property type="protein sequence ID" value="GAA0604744.1"/>
    <property type="molecule type" value="Genomic_DNA"/>
</dbReference>
<accession>A0ABP3R846</accession>
<sequence length="67" mass="7145">MRSIVDRMADGAGEKDVDPGGDTEMFRAFVERSETYQPRANSMAPIYVAVGAIGVALIAFLLIIALG</sequence>
<evidence type="ECO:0000256" key="1">
    <source>
        <dbReference type="SAM" id="MobiDB-lite"/>
    </source>
</evidence>
<proteinExistence type="predicted"/>